<dbReference type="GO" id="GO:0003700">
    <property type="term" value="F:DNA-binding transcription factor activity"/>
    <property type="evidence" value="ECO:0007669"/>
    <property type="project" value="InterPro"/>
</dbReference>
<reference evidence="5 6" key="1">
    <citation type="submission" date="2019-04" db="EMBL/GenBank/DDBJ databases">
        <authorList>
            <person name="Liu A."/>
        </authorList>
    </citation>
    <scope>NUCLEOTIDE SEQUENCE [LARGE SCALE GENOMIC DNA]</scope>
    <source>
        <strain evidence="5 6">RZ03</strain>
    </source>
</reference>
<dbReference type="Gene3D" id="1.10.10.60">
    <property type="entry name" value="Homeodomain-like"/>
    <property type="match status" value="1"/>
</dbReference>
<evidence type="ECO:0000256" key="2">
    <source>
        <dbReference type="ARBA" id="ARBA00023125"/>
    </source>
</evidence>
<dbReference type="GO" id="GO:0043565">
    <property type="term" value="F:sequence-specific DNA binding"/>
    <property type="evidence" value="ECO:0007669"/>
    <property type="project" value="InterPro"/>
</dbReference>
<dbReference type="InterPro" id="IPR009057">
    <property type="entry name" value="Homeodomain-like_sf"/>
</dbReference>
<dbReference type="AlphaFoldDB" id="A0A4S1DV30"/>
<evidence type="ECO:0000259" key="4">
    <source>
        <dbReference type="PROSITE" id="PS01124"/>
    </source>
</evidence>
<evidence type="ECO:0000256" key="3">
    <source>
        <dbReference type="ARBA" id="ARBA00023163"/>
    </source>
</evidence>
<dbReference type="Pfam" id="PF12833">
    <property type="entry name" value="HTH_18"/>
    <property type="match status" value="1"/>
</dbReference>
<dbReference type="InterPro" id="IPR020449">
    <property type="entry name" value="Tscrpt_reg_AraC-type_HTH"/>
</dbReference>
<keyword evidence="6" id="KW-1185">Reference proteome</keyword>
<name>A0A4S1DV30_9FLAO</name>
<comment type="caution">
    <text evidence="5">The sequence shown here is derived from an EMBL/GenBank/DDBJ whole genome shotgun (WGS) entry which is preliminary data.</text>
</comment>
<dbReference type="SUPFAM" id="SSF46689">
    <property type="entry name" value="Homeodomain-like"/>
    <property type="match status" value="1"/>
</dbReference>
<dbReference type="PANTHER" id="PTHR43280">
    <property type="entry name" value="ARAC-FAMILY TRANSCRIPTIONAL REGULATOR"/>
    <property type="match status" value="1"/>
</dbReference>
<proteinExistence type="predicted"/>
<dbReference type="EMBL" id="SRSO01000025">
    <property type="protein sequence ID" value="TGV01318.1"/>
    <property type="molecule type" value="Genomic_DNA"/>
</dbReference>
<accession>A0A4S1DV30</accession>
<dbReference type="InterPro" id="IPR018060">
    <property type="entry name" value="HTH_AraC"/>
</dbReference>
<dbReference type="RefSeq" id="WP_135878235.1">
    <property type="nucleotide sequence ID" value="NZ_SRSO01000025.1"/>
</dbReference>
<protein>
    <submittedName>
        <fullName evidence="5">Helix-turn-helix domain-containing protein</fullName>
    </submittedName>
</protein>
<dbReference type="SMART" id="SM00342">
    <property type="entry name" value="HTH_ARAC"/>
    <property type="match status" value="1"/>
</dbReference>
<sequence length="286" mass="33699">MADIENIGFTRFINQPIDFEIISIEELYQRCRESNFDISISHRIQFHALIIVTEGKGFHNVDFNEIILSPGVVIPLVKNQVNYFQKELQVNGYVISFKESFITDNIGEKDLFHFLHLFNTKSLLIGEENIPLLIPYLELLKSMQKSNNQNLKSDLAKNIFLSLLIQIKRLTVYQHEIFESRHFKDFIQFKQLITQHYQDSHDAKFYAKKMLVSYKYLNEICKELGNVTAKAFIDNWILLEIKRNLSEKKYTTQEIAFKVGFDEPSNFIRFFKRHEGITPSKFANQL</sequence>
<evidence type="ECO:0000313" key="5">
    <source>
        <dbReference type="EMBL" id="TGV01318.1"/>
    </source>
</evidence>
<evidence type="ECO:0000313" key="6">
    <source>
        <dbReference type="Proteomes" id="UP000307602"/>
    </source>
</evidence>
<dbReference type="PRINTS" id="PR00032">
    <property type="entry name" value="HTHARAC"/>
</dbReference>
<evidence type="ECO:0000256" key="1">
    <source>
        <dbReference type="ARBA" id="ARBA00023015"/>
    </source>
</evidence>
<dbReference type="OrthoDB" id="1096411at2"/>
<organism evidence="5 6">
    <name type="scientific">Flavivirga rizhaonensis</name>
    <dbReference type="NCBI Taxonomy" id="2559571"/>
    <lineage>
        <taxon>Bacteria</taxon>
        <taxon>Pseudomonadati</taxon>
        <taxon>Bacteroidota</taxon>
        <taxon>Flavobacteriia</taxon>
        <taxon>Flavobacteriales</taxon>
        <taxon>Flavobacteriaceae</taxon>
        <taxon>Flavivirga</taxon>
    </lineage>
</organism>
<dbReference type="PANTHER" id="PTHR43280:SF32">
    <property type="entry name" value="TRANSCRIPTIONAL REGULATORY PROTEIN"/>
    <property type="match status" value="1"/>
</dbReference>
<gene>
    <name evidence="5" type="ORF">EM932_16130</name>
</gene>
<dbReference type="InterPro" id="IPR037923">
    <property type="entry name" value="HTH-like"/>
</dbReference>
<dbReference type="Proteomes" id="UP000307602">
    <property type="component" value="Unassembled WGS sequence"/>
</dbReference>
<dbReference type="PROSITE" id="PS01124">
    <property type="entry name" value="HTH_ARAC_FAMILY_2"/>
    <property type="match status" value="1"/>
</dbReference>
<dbReference type="SUPFAM" id="SSF51215">
    <property type="entry name" value="Regulatory protein AraC"/>
    <property type="match status" value="1"/>
</dbReference>
<keyword evidence="3" id="KW-0804">Transcription</keyword>
<keyword evidence="2" id="KW-0238">DNA-binding</keyword>
<feature type="domain" description="HTH araC/xylS-type" evidence="4">
    <location>
        <begin position="187"/>
        <end position="285"/>
    </location>
</feature>
<keyword evidence="1" id="KW-0805">Transcription regulation</keyword>